<dbReference type="Gene3D" id="3.40.190.10">
    <property type="entry name" value="Periplasmic binding protein-like II"/>
    <property type="match status" value="1"/>
</dbReference>
<dbReference type="PANTHER" id="PTHR43649">
    <property type="entry name" value="ARABINOSE-BINDING PROTEIN-RELATED"/>
    <property type="match status" value="1"/>
</dbReference>
<evidence type="ECO:0000313" key="4">
    <source>
        <dbReference type="Proteomes" id="UP000198280"/>
    </source>
</evidence>
<keyword evidence="4" id="KW-1185">Reference proteome</keyword>
<reference evidence="3 4" key="1">
    <citation type="submission" date="2017-06" db="EMBL/GenBank/DDBJ databases">
        <authorList>
            <person name="Kim H.J."/>
            <person name="Triplett B.A."/>
        </authorList>
    </citation>
    <scope>NUCLEOTIDE SEQUENCE [LARGE SCALE GENOMIC DNA]</scope>
    <source>
        <strain evidence="3 4">CGMCC 4.1858</strain>
    </source>
</reference>
<evidence type="ECO:0000256" key="2">
    <source>
        <dbReference type="SAM" id="SignalP"/>
    </source>
</evidence>
<sequence length="448" mass="47728">MRTTRKSSRPRGRTAAVAITAVAALGVSLLAGCSKDSDEPAKAGGSEGDGKGKITLTVGTFGVFGYKQAGLYEEYEKANPNITIKENVIERNDAYYPQLLTHLAAGSGLSDIQAIEVGNINEIVSTQAAKFEDLSKAAGVEKSNYLDWKWAQASTSDGKTIGLGTDIGPMAICYRTDLFKKAGLPTDRAEVGKLWAGDWSKYLDAGKTYTENAPKGTTFLDSSAGLYQAISNSASERYYDSSGKVIYKTSPSVKEAWDLAMEATTGKMTAKLKLFDKAWDQGFANGRFASLPCPSWMLGYIQEKAGDAGKGKWDVAAAPKPANWGGSFVGVPSAGKNKEEAVKLAAWLTAPAQQAKVFAKQASFPSAPGAYDLPEVKDAKHEYFNNAPIGQIFADAAKSIPTLVIGPKDQQIYTAITDVGILQVEQQGKSPAQGWAAAEKEIDNALDQ</sequence>
<feature type="chain" id="PRO_5038389971" evidence="2">
    <location>
        <begin position="32"/>
        <end position="448"/>
    </location>
</feature>
<evidence type="ECO:0000256" key="1">
    <source>
        <dbReference type="SAM" id="MobiDB-lite"/>
    </source>
</evidence>
<keyword evidence="2" id="KW-0732">Signal</keyword>
<organism evidence="3 4">
    <name type="scientific">Actinacidiphila glaucinigra</name>
    <dbReference type="NCBI Taxonomy" id="235986"/>
    <lineage>
        <taxon>Bacteria</taxon>
        <taxon>Bacillati</taxon>
        <taxon>Actinomycetota</taxon>
        <taxon>Actinomycetes</taxon>
        <taxon>Kitasatosporales</taxon>
        <taxon>Streptomycetaceae</taxon>
        <taxon>Actinacidiphila</taxon>
    </lineage>
</organism>
<dbReference type="Proteomes" id="UP000198280">
    <property type="component" value="Unassembled WGS sequence"/>
</dbReference>
<dbReference type="InterPro" id="IPR050490">
    <property type="entry name" value="Bact_solute-bd_prot1"/>
</dbReference>
<feature type="region of interest" description="Disordered" evidence="1">
    <location>
        <begin position="429"/>
        <end position="448"/>
    </location>
</feature>
<gene>
    <name evidence="3" type="ORF">SAMN05216252_112131</name>
</gene>
<protein>
    <submittedName>
        <fullName evidence="3">Cellobiose-binding protein</fullName>
    </submittedName>
</protein>
<dbReference type="Pfam" id="PF13416">
    <property type="entry name" value="SBP_bac_8"/>
    <property type="match status" value="1"/>
</dbReference>
<feature type="signal peptide" evidence="2">
    <location>
        <begin position="1"/>
        <end position="31"/>
    </location>
</feature>
<dbReference type="InterPro" id="IPR006059">
    <property type="entry name" value="SBP"/>
</dbReference>
<dbReference type="SUPFAM" id="SSF53850">
    <property type="entry name" value="Periplasmic binding protein-like II"/>
    <property type="match status" value="1"/>
</dbReference>
<accession>A0A239J8J9</accession>
<feature type="compositionally biased region" description="Basic and acidic residues" evidence="1">
    <location>
        <begin position="438"/>
        <end position="448"/>
    </location>
</feature>
<proteinExistence type="predicted"/>
<name>A0A239J8J9_9ACTN</name>
<dbReference type="PROSITE" id="PS51257">
    <property type="entry name" value="PROKAR_LIPOPROTEIN"/>
    <property type="match status" value="1"/>
</dbReference>
<dbReference type="EMBL" id="FZOF01000012">
    <property type="protein sequence ID" value="SNT01982.1"/>
    <property type="molecule type" value="Genomic_DNA"/>
</dbReference>
<dbReference type="AlphaFoldDB" id="A0A239J8J9"/>
<dbReference type="PANTHER" id="PTHR43649:SF32">
    <property type="entry name" value="SUGAR BINDING SECRETED PROTEIN"/>
    <property type="match status" value="1"/>
</dbReference>
<dbReference type="RefSeq" id="WP_089225895.1">
    <property type="nucleotide sequence ID" value="NZ_FZOF01000012.1"/>
</dbReference>
<evidence type="ECO:0000313" key="3">
    <source>
        <dbReference type="EMBL" id="SNT01982.1"/>
    </source>
</evidence>
<dbReference type="OrthoDB" id="3226017at2"/>